<dbReference type="Proteomes" id="UP000244005">
    <property type="component" value="Unassembled WGS sequence"/>
</dbReference>
<sequence>MSKAHPARYTSPPRDSAASHKDLIAGKVASKSKENRLDAIRWAPKRCDLMIGHRLPRDPPGDPVEQQLRAALQLRQDACNAMHVLRQAFAGLYRTSDSEVVTQSGHWRMFTVNSLLKMSTTVSYECNRRCTRNVYWIWLDCNSLSLVSWFVGECQYMTEMRNFDFDFDQELVWYRSEQSLRIKCTGIKRTSRGEDDCKSDARSPVLPSEL</sequence>
<evidence type="ECO:0000313" key="2">
    <source>
        <dbReference type="EMBL" id="PTQ39667.1"/>
    </source>
</evidence>
<evidence type="ECO:0000256" key="1">
    <source>
        <dbReference type="SAM" id="MobiDB-lite"/>
    </source>
</evidence>
<feature type="region of interest" description="Disordered" evidence="1">
    <location>
        <begin position="190"/>
        <end position="210"/>
    </location>
</feature>
<name>A0A2R6X0N9_MARPO</name>
<organism evidence="2 3">
    <name type="scientific">Marchantia polymorpha</name>
    <name type="common">Common liverwort</name>
    <name type="synonym">Marchantia aquatica</name>
    <dbReference type="NCBI Taxonomy" id="3197"/>
    <lineage>
        <taxon>Eukaryota</taxon>
        <taxon>Viridiplantae</taxon>
        <taxon>Streptophyta</taxon>
        <taxon>Embryophyta</taxon>
        <taxon>Marchantiophyta</taxon>
        <taxon>Marchantiopsida</taxon>
        <taxon>Marchantiidae</taxon>
        <taxon>Marchantiales</taxon>
        <taxon>Marchantiaceae</taxon>
        <taxon>Marchantia</taxon>
    </lineage>
</organism>
<keyword evidence="3" id="KW-1185">Reference proteome</keyword>
<accession>A0A2R6X0N9</accession>
<dbReference type="EMBL" id="KZ772716">
    <property type="protein sequence ID" value="PTQ39667.1"/>
    <property type="molecule type" value="Genomic_DNA"/>
</dbReference>
<evidence type="ECO:0000313" key="3">
    <source>
        <dbReference type="Proteomes" id="UP000244005"/>
    </source>
</evidence>
<feature type="region of interest" description="Disordered" evidence="1">
    <location>
        <begin position="1"/>
        <end position="20"/>
    </location>
</feature>
<dbReference type="Gramene" id="Mp4g03820.1">
    <property type="protein sequence ID" value="Mp4g03820.1.cds"/>
    <property type="gene ID" value="Mp4g03820"/>
</dbReference>
<protein>
    <submittedName>
        <fullName evidence="2">Uncharacterized protein</fullName>
    </submittedName>
</protein>
<reference evidence="3" key="1">
    <citation type="journal article" date="2017" name="Cell">
        <title>Insights into land plant evolution garnered from the Marchantia polymorpha genome.</title>
        <authorList>
            <person name="Bowman J.L."/>
            <person name="Kohchi T."/>
            <person name="Yamato K.T."/>
            <person name="Jenkins J."/>
            <person name="Shu S."/>
            <person name="Ishizaki K."/>
            <person name="Yamaoka S."/>
            <person name="Nishihama R."/>
            <person name="Nakamura Y."/>
            <person name="Berger F."/>
            <person name="Adam C."/>
            <person name="Aki S.S."/>
            <person name="Althoff F."/>
            <person name="Araki T."/>
            <person name="Arteaga-Vazquez M.A."/>
            <person name="Balasubrmanian S."/>
            <person name="Barry K."/>
            <person name="Bauer D."/>
            <person name="Boehm C.R."/>
            <person name="Briginshaw L."/>
            <person name="Caballero-Perez J."/>
            <person name="Catarino B."/>
            <person name="Chen F."/>
            <person name="Chiyoda S."/>
            <person name="Chovatia M."/>
            <person name="Davies K.M."/>
            <person name="Delmans M."/>
            <person name="Demura T."/>
            <person name="Dierschke T."/>
            <person name="Dolan L."/>
            <person name="Dorantes-Acosta A.E."/>
            <person name="Eklund D.M."/>
            <person name="Florent S.N."/>
            <person name="Flores-Sandoval E."/>
            <person name="Fujiyama A."/>
            <person name="Fukuzawa H."/>
            <person name="Galik B."/>
            <person name="Grimanelli D."/>
            <person name="Grimwood J."/>
            <person name="Grossniklaus U."/>
            <person name="Hamada T."/>
            <person name="Haseloff J."/>
            <person name="Hetherington A.J."/>
            <person name="Higo A."/>
            <person name="Hirakawa Y."/>
            <person name="Hundley H.N."/>
            <person name="Ikeda Y."/>
            <person name="Inoue K."/>
            <person name="Inoue S.I."/>
            <person name="Ishida S."/>
            <person name="Jia Q."/>
            <person name="Kakita M."/>
            <person name="Kanazawa T."/>
            <person name="Kawai Y."/>
            <person name="Kawashima T."/>
            <person name="Kennedy M."/>
            <person name="Kinose K."/>
            <person name="Kinoshita T."/>
            <person name="Kohara Y."/>
            <person name="Koide E."/>
            <person name="Komatsu K."/>
            <person name="Kopischke S."/>
            <person name="Kubo M."/>
            <person name="Kyozuka J."/>
            <person name="Lagercrantz U."/>
            <person name="Lin S.S."/>
            <person name="Lindquist E."/>
            <person name="Lipzen A.M."/>
            <person name="Lu C.W."/>
            <person name="De Luna E."/>
            <person name="Martienssen R.A."/>
            <person name="Minamino N."/>
            <person name="Mizutani M."/>
            <person name="Mizutani M."/>
            <person name="Mochizuki N."/>
            <person name="Monte I."/>
            <person name="Mosher R."/>
            <person name="Nagasaki H."/>
            <person name="Nakagami H."/>
            <person name="Naramoto S."/>
            <person name="Nishitani K."/>
            <person name="Ohtani M."/>
            <person name="Okamoto T."/>
            <person name="Okumura M."/>
            <person name="Phillips J."/>
            <person name="Pollak B."/>
            <person name="Reinders A."/>
            <person name="Rovekamp M."/>
            <person name="Sano R."/>
            <person name="Sawa S."/>
            <person name="Schmid M.W."/>
            <person name="Shirakawa M."/>
            <person name="Solano R."/>
            <person name="Spunde A."/>
            <person name="Suetsugu N."/>
            <person name="Sugano S."/>
            <person name="Sugiyama A."/>
            <person name="Sun R."/>
            <person name="Suzuki Y."/>
            <person name="Takenaka M."/>
            <person name="Takezawa D."/>
            <person name="Tomogane H."/>
            <person name="Tsuzuki M."/>
            <person name="Ueda T."/>
            <person name="Umeda M."/>
            <person name="Ward J.M."/>
            <person name="Watanabe Y."/>
            <person name="Yazaki K."/>
            <person name="Yokoyama R."/>
            <person name="Yoshitake Y."/>
            <person name="Yotsui I."/>
            <person name="Zachgo S."/>
            <person name="Schmutz J."/>
        </authorList>
    </citation>
    <scope>NUCLEOTIDE SEQUENCE [LARGE SCALE GENOMIC DNA]</scope>
    <source>
        <strain evidence="3">Tak-1</strain>
    </source>
</reference>
<dbReference type="AlphaFoldDB" id="A0A2R6X0N9"/>
<gene>
    <name evidence="2" type="ORF">MARPO_0044s0092</name>
</gene>
<feature type="compositionally biased region" description="Basic and acidic residues" evidence="1">
    <location>
        <begin position="191"/>
        <end position="201"/>
    </location>
</feature>
<proteinExistence type="predicted"/>